<sequence>MAKEIFINLEKEVFIGNVLDIGFENNGIVYDLCKNTDDNMTIDYINGMSEKNRIEKNYFDSCVMFFSLMEFKTKKSKLKFFKEISDYIKKDGILYLWDVDKPRFKTFLIKLRVFVPSKKCKKITVNAFNPVIDASCENTRRLLQNYFDIIDLKCSDNIYYIKAQKKGSFLIGDIINSN</sequence>
<dbReference type="GO" id="GO:0032259">
    <property type="term" value="P:methylation"/>
    <property type="evidence" value="ECO:0007669"/>
    <property type="project" value="UniProtKB-KW"/>
</dbReference>
<protein>
    <submittedName>
        <fullName evidence="1">Methyltransferase domain-containing protein</fullName>
    </submittedName>
    <submittedName>
        <fullName evidence="2">Methyltransferase type 11</fullName>
    </submittedName>
</protein>
<keyword evidence="1" id="KW-0808">Transferase</keyword>
<name>A0A0H3J196_CLOPA</name>
<dbReference type="GeneID" id="93073723"/>
<dbReference type="AlphaFoldDB" id="A0A0H3J196"/>
<evidence type="ECO:0000313" key="2">
    <source>
        <dbReference type="EMBL" id="KRU12379.1"/>
    </source>
</evidence>
<dbReference type="Proteomes" id="UP000030905">
    <property type="component" value="Chromosome"/>
</dbReference>
<evidence type="ECO:0000313" key="3">
    <source>
        <dbReference type="Proteomes" id="UP000028042"/>
    </source>
</evidence>
<dbReference type="EMBL" id="JPGY02000001">
    <property type="protein sequence ID" value="KRU12379.1"/>
    <property type="molecule type" value="Genomic_DNA"/>
</dbReference>
<reference evidence="2" key="2">
    <citation type="submission" date="2015-10" db="EMBL/GenBank/DDBJ databases">
        <title>Improved Draft Genome Sequence of Clostridium pasteurianum Strain ATCC 6013 (DSM 525) Using a Hybrid Next-Generation Sequencing Approach.</title>
        <authorList>
            <person name="Pyne M.E."/>
            <person name="Utturkar S.M."/>
            <person name="Brown S.D."/>
            <person name="Moo-Young M."/>
            <person name="Chung D.A."/>
            <person name="Chou P.C."/>
        </authorList>
    </citation>
    <scope>NUCLEOTIDE SEQUENCE</scope>
    <source>
        <strain evidence="2">ATCC 6013</strain>
    </source>
</reference>
<reference evidence="1 4" key="1">
    <citation type="journal article" date="2015" name="Genome Announc.">
        <title>Complete Genome Sequence of the Nitrogen-Fixing and Solvent-Producing Clostridium pasteurianum DSM 525.</title>
        <authorList>
            <person name="Poehlein A."/>
            <person name="Grosse-Honebrink A."/>
            <person name="Zhang Y."/>
            <person name="Minton N.P."/>
            <person name="Daniel R."/>
        </authorList>
    </citation>
    <scope>NUCLEOTIDE SEQUENCE [LARGE SCALE GENOMIC DNA]</scope>
    <source>
        <strain evidence="1">DSM 525</strain>
        <strain evidence="4">DSM 525 / ATCC 6013</strain>
    </source>
</reference>
<organism evidence="1 4">
    <name type="scientific">Clostridium pasteurianum DSM 525 = ATCC 6013</name>
    <dbReference type="NCBI Taxonomy" id="1262449"/>
    <lineage>
        <taxon>Bacteria</taxon>
        <taxon>Bacillati</taxon>
        <taxon>Bacillota</taxon>
        <taxon>Clostridia</taxon>
        <taxon>Eubacteriales</taxon>
        <taxon>Clostridiaceae</taxon>
        <taxon>Clostridium</taxon>
    </lineage>
</organism>
<dbReference type="GO" id="GO:0008168">
    <property type="term" value="F:methyltransferase activity"/>
    <property type="evidence" value="ECO:0007669"/>
    <property type="project" value="UniProtKB-KW"/>
</dbReference>
<gene>
    <name evidence="1" type="ORF">CLPA_c15510</name>
    <name evidence="2" type="ORF">CP6013_01626</name>
</gene>
<dbReference type="PATRIC" id="fig|1262449.3.peg.3366"/>
<dbReference type="SUPFAM" id="SSF53335">
    <property type="entry name" value="S-adenosyl-L-methionine-dependent methyltransferases"/>
    <property type="match status" value="1"/>
</dbReference>
<dbReference type="EMBL" id="CP009268">
    <property type="protein sequence ID" value="AJA51614.1"/>
    <property type="molecule type" value="Genomic_DNA"/>
</dbReference>
<accession>A0A0H3J196</accession>
<evidence type="ECO:0000313" key="4">
    <source>
        <dbReference type="Proteomes" id="UP000030905"/>
    </source>
</evidence>
<dbReference type="Gene3D" id="3.40.50.150">
    <property type="entry name" value="Vaccinia Virus protein VP39"/>
    <property type="match status" value="1"/>
</dbReference>
<dbReference type="KEGG" id="cpae:CPAST_c15510"/>
<dbReference type="KEGG" id="cpat:CLPA_c15510"/>
<dbReference type="InterPro" id="IPR029063">
    <property type="entry name" value="SAM-dependent_MTases_sf"/>
</dbReference>
<dbReference type="Proteomes" id="UP000028042">
    <property type="component" value="Unassembled WGS sequence"/>
</dbReference>
<dbReference type="RefSeq" id="WP_003447188.1">
    <property type="nucleotide sequence ID" value="NZ_ANZB01000014.1"/>
</dbReference>
<evidence type="ECO:0000313" key="1">
    <source>
        <dbReference type="EMBL" id="AJA51614.1"/>
    </source>
</evidence>
<keyword evidence="1" id="KW-0489">Methyltransferase</keyword>
<proteinExistence type="predicted"/>
<keyword evidence="4" id="KW-1185">Reference proteome</keyword>
<reference evidence="2 3" key="3">
    <citation type="journal article" name="Genome Announc.">
        <title>Improved Draft Genome Sequence of Clostridium pasteurianum Strain ATCC 6013 (DSM 525) Using a Hybrid Next-Generation Sequencing Approach.</title>
        <authorList>
            <person name="Pyne M.E."/>
            <person name="Utturkar S."/>
            <person name="Brown S.D."/>
            <person name="Moo-Young M."/>
            <person name="Chung D.A."/>
            <person name="Chou C.P."/>
        </authorList>
    </citation>
    <scope>NUCLEOTIDE SEQUENCE [LARGE SCALE GENOMIC DNA]</scope>
    <source>
        <strain evidence="2 3">ATCC 6013</strain>
    </source>
</reference>
<dbReference type="eggNOG" id="ENOG5033ZXT">
    <property type="taxonomic scope" value="Bacteria"/>
</dbReference>